<accession>A0A5D4TGK1</accession>
<dbReference type="AlphaFoldDB" id="A0A5D4TGK1"/>
<dbReference type="Pfam" id="PF16161">
    <property type="entry name" value="DUF4867"/>
    <property type="match status" value="1"/>
</dbReference>
<name>A0A5D4TGK1_9BACI</name>
<dbReference type="InterPro" id="IPR032358">
    <property type="entry name" value="DUF4867"/>
</dbReference>
<organism evidence="1 2">
    <name type="scientific">Sutcliffiella horikoshii</name>
    <dbReference type="NCBI Taxonomy" id="79883"/>
    <lineage>
        <taxon>Bacteria</taxon>
        <taxon>Bacillati</taxon>
        <taxon>Bacillota</taxon>
        <taxon>Bacilli</taxon>
        <taxon>Bacillales</taxon>
        <taxon>Bacillaceae</taxon>
        <taxon>Sutcliffiella</taxon>
    </lineage>
</organism>
<proteinExistence type="predicted"/>
<sequence>MSKLELLRSLNTNLSIFDIDDEEFLPFGRIVEEYDFTSYLNYMNETDIPKEGNVYMASIPEMEQRVPSELIKDNFYGGMDIQVGYCNGGNSTLNGLEYHKSSEINVACTDMVLLLGQVQDIVENTFKSNNVTGFFVPKGKAVELYATTLHFAPCKVQDKGFKTIVILPKGTNEPLKEGLERKSKEDQLLFMKNKWLLAHPDREVLMEKGAHPGISGENIELFYKL</sequence>
<dbReference type="Proteomes" id="UP000324517">
    <property type="component" value="Unassembled WGS sequence"/>
</dbReference>
<protein>
    <submittedName>
        <fullName evidence="1">DUF4867 family protein</fullName>
    </submittedName>
</protein>
<evidence type="ECO:0000313" key="1">
    <source>
        <dbReference type="EMBL" id="TYS73908.1"/>
    </source>
</evidence>
<dbReference type="EMBL" id="VTET01000002">
    <property type="protein sequence ID" value="TYS73908.1"/>
    <property type="molecule type" value="Genomic_DNA"/>
</dbReference>
<reference evidence="1 2" key="1">
    <citation type="submission" date="2019-08" db="EMBL/GenBank/DDBJ databases">
        <title>Bacillus genomes from the desert of Cuatro Cienegas, Coahuila.</title>
        <authorList>
            <person name="Olmedo-Alvarez G."/>
        </authorList>
    </citation>
    <scope>NUCLEOTIDE SEQUENCE [LARGE SCALE GENOMIC DNA]</scope>
    <source>
        <strain evidence="1 2">CH98b_3T</strain>
    </source>
</reference>
<dbReference type="OrthoDB" id="358393at2"/>
<gene>
    <name evidence="1" type="ORF">FZC75_06250</name>
</gene>
<evidence type="ECO:0000313" key="2">
    <source>
        <dbReference type="Proteomes" id="UP000324517"/>
    </source>
</evidence>
<comment type="caution">
    <text evidence="1">The sequence shown here is derived from an EMBL/GenBank/DDBJ whole genome shotgun (WGS) entry which is preliminary data.</text>
</comment>
<dbReference type="RefSeq" id="WP_010198247.1">
    <property type="nucleotide sequence ID" value="NZ_JBNILI010000005.1"/>
</dbReference>